<dbReference type="InterPro" id="IPR001128">
    <property type="entry name" value="Cyt_P450"/>
</dbReference>
<keyword evidence="10" id="KW-0408">Iron</keyword>
<sequence length="426" mass="48000">MDLELLGIVVLGVACVLYAYYGLGLDTIIAPPSIADIFKEASTTIDDFRNARYYKPWKRSKPIIVSSKKQIAELSEAAVLSQRAVYADMFGFKYTLNKFDHNEIAQVKSRLLGRLLQVQGVNHLPKMFPYLSKRANQSLLEQVANGRSLANGNISLPVASTVRSVASKIMEVLFFGEKMPSDPMFASALLQYPKEMVTCMSIFQITPSFLSSFVHNIITKRGRAQKTILKRLARVMGPRRETWEESSPLKEMTFAWNISSLTSESSYWQGPDHCAQTLLGVWFAAAHQPWMNLDFIMLQLCQRPEWQDAIQKEAGPIGDLTYETLTKLPLLDSFIKETVRLHPLDTLAVRRKALQPYTFASGTPHVPEGATVAVSSYDQMHDSSYYVTPNEFQPQRFIQDESPAAASKFTEVSEKFPVWGYGSLAW</sequence>
<comment type="cofactor">
    <cofactor evidence="1">
        <name>heme</name>
        <dbReference type="ChEBI" id="CHEBI:30413"/>
    </cofactor>
</comment>
<dbReference type="Proteomes" id="UP000801428">
    <property type="component" value="Unassembled WGS sequence"/>
</dbReference>
<evidence type="ECO:0000256" key="1">
    <source>
        <dbReference type="ARBA" id="ARBA00001971"/>
    </source>
</evidence>
<keyword evidence="8 13" id="KW-1133">Transmembrane helix</keyword>
<accession>A0A9P4W259</accession>
<evidence type="ECO:0000256" key="3">
    <source>
        <dbReference type="ARBA" id="ARBA00004685"/>
    </source>
</evidence>
<dbReference type="CDD" id="cd11041">
    <property type="entry name" value="CYP503A1-like"/>
    <property type="match status" value="1"/>
</dbReference>
<name>A0A9P4W259_CURKU</name>
<evidence type="ECO:0000256" key="10">
    <source>
        <dbReference type="ARBA" id="ARBA00023004"/>
    </source>
</evidence>
<feature type="transmembrane region" description="Helical" evidence="13">
    <location>
        <begin position="5"/>
        <end position="23"/>
    </location>
</feature>
<keyword evidence="5" id="KW-0349">Heme</keyword>
<proteinExistence type="inferred from homology"/>
<dbReference type="InterPro" id="IPR036396">
    <property type="entry name" value="Cyt_P450_sf"/>
</dbReference>
<dbReference type="GO" id="GO:0004497">
    <property type="term" value="F:monooxygenase activity"/>
    <property type="evidence" value="ECO:0007669"/>
    <property type="project" value="UniProtKB-KW"/>
</dbReference>
<dbReference type="GO" id="GO:0005506">
    <property type="term" value="F:iron ion binding"/>
    <property type="evidence" value="ECO:0007669"/>
    <property type="project" value="InterPro"/>
</dbReference>
<evidence type="ECO:0000256" key="4">
    <source>
        <dbReference type="ARBA" id="ARBA00010617"/>
    </source>
</evidence>
<evidence type="ECO:0000256" key="13">
    <source>
        <dbReference type="SAM" id="Phobius"/>
    </source>
</evidence>
<dbReference type="GO" id="GO:0020037">
    <property type="term" value="F:heme binding"/>
    <property type="evidence" value="ECO:0007669"/>
    <property type="project" value="InterPro"/>
</dbReference>
<comment type="pathway">
    <text evidence="3">Mycotoxin biosynthesis.</text>
</comment>
<keyword evidence="11" id="KW-0503">Monooxygenase</keyword>
<evidence type="ECO:0000256" key="11">
    <source>
        <dbReference type="ARBA" id="ARBA00023033"/>
    </source>
</evidence>
<evidence type="ECO:0000256" key="2">
    <source>
        <dbReference type="ARBA" id="ARBA00004370"/>
    </source>
</evidence>
<gene>
    <name evidence="14" type="ORF">E8E13_000926</name>
</gene>
<dbReference type="PANTHER" id="PTHR46206:SF5">
    <property type="entry name" value="P450, PUTATIVE (EUROFUNG)-RELATED"/>
    <property type="match status" value="1"/>
</dbReference>
<dbReference type="Gene3D" id="1.10.630.10">
    <property type="entry name" value="Cytochrome P450"/>
    <property type="match status" value="1"/>
</dbReference>
<dbReference type="OrthoDB" id="1844152at2759"/>
<comment type="subcellular location">
    <subcellularLocation>
        <location evidence="2">Membrane</location>
    </subcellularLocation>
</comment>
<keyword evidence="12 13" id="KW-0472">Membrane</keyword>
<organism evidence="14 15">
    <name type="scientific">Curvularia kusanoi</name>
    <name type="common">Cochliobolus kusanoi</name>
    <dbReference type="NCBI Taxonomy" id="90978"/>
    <lineage>
        <taxon>Eukaryota</taxon>
        <taxon>Fungi</taxon>
        <taxon>Dikarya</taxon>
        <taxon>Ascomycota</taxon>
        <taxon>Pezizomycotina</taxon>
        <taxon>Dothideomycetes</taxon>
        <taxon>Pleosporomycetidae</taxon>
        <taxon>Pleosporales</taxon>
        <taxon>Pleosporineae</taxon>
        <taxon>Pleosporaceae</taxon>
        <taxon>Curvularia</taxon>
    </lineage>
</organism>
<comment type="similarity">
    <text evidence="4">Belongs to the cytochrome P450 family.</text>
</comment>
<dbReference type="PRINTS" id="PR00465">
    <property type="entry name" value="EP450IV"/>
</dbReference>
<evidence type="ECO:0000256" key="12">
    <source>
        <dbReference type="ARBA" id="ARBA00023136"/>
    </source>
</evidence>
<keyword evidence="15" id="KW-1185">Reference proteome</keyword>
<dbReference type="GO" id="GO:0016020">
    <property type="term" value="C:membrane"/>
    <property type="evidence" value="ECO:0007669"/>
    <property type="project" value="UniProtKB-SubCell"/>
</dbReference>
<evidence type="ECO:0000256" key="7">
    <source>
        <dbReference type="ARBA" id="ARBA00022723"/>
    </source>
</evidence>
<dbReference type="Pfam" id="PF00067">
    <property type="entry name" value="p450"/>
    <property type="match status" value="1"/>
</dbReference>
<evidence type="ECO:0000256" key="6">
    <source>
        <dbReference type="ARBA" id="ARBA00022692"/>
    </source>
</evidence>
<dbReference type="EMBL" id="SWKU01000042">
    <property type="protein sequence ID" value="KAF2994245.1"/>
    <property type="molecule type" value="Genomic_DNA"/>
</dbReference>
<dbReference type="SUPFAM" id="SSF48264">
    <property type="entry name" value="Cytochrome P450"/>
    <property type="match status" value="1"/>
</dbReference>
<evidence type="ECO:0000256" key="8">
    <source>
        <dbReference type="ARBA" id="ARBA00022989"/>
    </source>
</evidence>
<evidence type="ECO:0000256" key="9">
    <source>
        <dbReference type="ARBA" id="ARBA00023002"/>
    </source>
</evidence>
<evidence type="ECO:0000256" key="5">
    <source>
        <dbReference type="ARBA" id="ARBA00022617"/>
    </source>
</evidence>
<keyword evidence="9" id="KW-0560">Oxidoreductase</keyword>
<dbReference type="InterPro" id="IPR002403">
    <property type="entry name" value="Cyt_P450_E_grp-IV"/>
</dbReference>
<keyword evidence="6 13" id="KW-0812">Transmembrane</keyword>
<comment type="caution">
    <text evidence="14">The sequence shown here is derived from an EMBL/GenBank/DDBJ whole genome shotgun (WGS) entry which is preliminary data.</text>
</comment>
<evidence type="ECO:0000313" key="14">
    <source>
        <dbReference type="EMBL" id="KAF2994245.1"/>
    </source>
</evidence>
<protein>
    <recommendedName>
        <fullName evidence="16">Cytochrome P450</fullName>
    </recommendedName>
</protein>
<keyword evidence="7" id="KW-0479">Metal-binding</keyword>
<reference evidence="14" key="1">
    <citation type="submission" date="2019-04" db="EMBL/GenBank/DDBJ databases">
        <title>Sequencing of skin fungus with MAO and IRED activity.</title>
        <authorList>
            <person name="Marsaioli A.J."/>
            <person name="Bonatto J.M.C."/>
            <person name="Reis Junior O."/>
        </authorList>
    </citation>
    <scope>NUCLEOTIDE SEQUENCE</scope>
    <source>
        <strain evidence="14">30M1</strain>
    </source>
</reference>
<dbReference type="PANTHER" id="PTHR46206">
    <property type="entry name" value="CYTOCHROME P450"/>
    <property type="match status" value="1"/>
</dbReference>
<dbReference type="GO" id="GO:0016705">
    <property type="term" value="F:oxidoreductase activity, acting on paired donors, with incorporation or reduction of molecular oxygen"/>
    <property type="evidence" value="ECO:0007669"/>
    <property type="project" value="InterPro"/>
</dbReference>
<evidence type="ECO:0000313" key="15">
    <source>
        <dbReference type="Proteomes" id="UP000801428"/>
    </source>
</evidence>
<dbReference type="AlphaFoldDB" id="A0A9P4W259"/>
<evidence type="ECO:0008006" key="16">
    <source>
        <dbReference type="Google" id="ProtNLM"/>
    </source>
</evidence>